<evidence type="ECO:0000256" key="2">
    <source>
        <dbReference type="ARBA" id="ARBA00022525"/>
    </source>
</evidence>
<dbReference type="InterPro" id="IPR055372">
    <property type="entry name" value="CBM96"/>
</dbReference>
<evidence type="ECO:0000256" key="3">
    <source>
        <dbReference type="ARBA" id="ARBA00022729"/>
    </source>
</evidence>
<dbReference type="RefSeq" id="WP_328709538.1">
    <property type="nucleotide sequence ID" value="NZ_CP108085.1"/>
</dbReference>
<name>A0ABZ1SR14_9ACTN</name>
<dbReference type="Pfam" id="PF24517">
    <property type="entry name" value="CBM96"/>
    <property type="match status" value="1"/>
</dbReference>
<dbReference type="InterPro" id="IPR008979">
    <property type="entry name" value="Galactose-bd-like_sf"/>
</dbReference>
<evidence type="ECO:0000313" key="6">
    <source>
        <dbReference type="EMBL" id="WUP75460.1"/>
    </source>
</evidence>
<dbReference type="SUPFAM" id="SSF49785">
    <property type="entry name" value="Galactose-binding domain-like"/>
    <property type="match status" value="1"/>
</dbReference>
<dbReference type="Proteomes" id="UP001432011">
    <property type="component" value="Chromosome"/>
</dbReference>
<organism evidence="6 7">
    <name type="scientific">Microbispora hainanensis</name>
    <dbReference type="NCBI Taxonomy" id="568844"/>
    <lineage>
        <taxon>Bacteria</taxon>
        <taxon>Bacillati</taxon>
        <taxon>Actinomycetota</taxon>
        <taxon>Actinomycetes</taxon>
        <taxon>Streptosporangiales</taxon>
        <taxon>Streptosporangiaceae</taxon>
        <taxon>Microbispora</taxon>
    </lineage>
</organism>
<feature type="compositionally biased region" description="Polar residues" evidence="4">
    <location>
        <begin position="735"/>
        <end position="748"/>
    </location>
</feature>
<evidence type="ECO:0000256" key="1">
    <source>
        <dbReference type="ARBA" id="ARBA00004613"/>
    </source>
</evidence>
<keyword evidence="3" id="KW-0732">Signal</keyword>
<feature type="region of interest" description="Disordered" evidence="4">
    <location>
        <begin position="223"/>
        <end position="242"/>
    </location>
</feature>
<feature type="region of interest" description="Disordered" evidence="4">
    <location>
        <begin position="495"/>
        <end position="559"/>
    </location>
</feature>
<feature type="region of interest" description="Disordered" evidence="4">
    <location>
        <begin position="729"/>
        <end position="748"/>
    </location>
</feature>
<sequence length="907" mass="97590">MTTAGIIVSLSIVGQGTADSAIVTSPSPTVQKDEVSTAKAAAKARGSEVEITSARREDSTLYALPDGTFRVEMHAGPIRVSRNGQFVPIDTTLVEDNGELKPKAAKSNVSFSVGGPGPVVRFDDGHGLRTVGWPKALSRPQISGNEAIYRNAVTGGDLVLKATPTGFTQSIVLRERPKKPTEIRIPVDLPQGQQYKLSAGGKLRLTGAKDETLATAGPLRMADAGAERSPDTGHVGDVPGKVEKTSTGTALVLQPDQTFLADPAVQYPVTLTTSSWVGAGLQDDVFVSSDYPNAIGDATWLHAGKFGSGSKTARTYIRFNAGGPLRGARILNADLRLWNYKSNACGSSVGSGIQVRRVTSDWMQSTLTLSNQPSTTTSGAITQKAAAGDPNCAEAELYYSIENIVQAWADGASDYGVQLRAANESDATNWRMYRSSESAGTGPVLFINFETDAPDSVDFTLFDGSPTVPLNGTEYDFSSLSSVPDMSEEDLTELVTTGQVTREPVLADDSGIESPIASDPEAHPRYDEPQTGEPTDDGPTPSPSPTPPATGSTLNANPSFEEGISPWYPWWGDDELTQSTEQAHEGAASAKLSLGAPECCTGMAQDLSVTPGTYEITGWIRPDADATGFYGVDWYDADWNFLDSSSDFGELTSGRWQPLQSVVVTAPAGTANAVLWTEADFTDESLHTVYLDDLRMAPVVGAAAARQAAARRSDGKAPRLLTELRDKVKRDHSGRATQRSTGNAVNHEQVNTSQLAAEPAGSFDLLAFWRDKGGKKINYRKGWFDPILDRGFGHIKITQKHNLTVTAAYYMTKSPIRGIQQPDSILVSRFHYLATAYDNHCSGILRWKRCRTVRTMNTRTIVDFNTEPWKYADTFGVVTAYCEGVTWCPDWVGGNPVHPILPIPYKP</sequence>
<feature type="compositionally biased region" description="Low complexity" evidence="4">
    <location>
        <begin position="529"/>
        <end position="539"/>
    </location>
</feature>
<proteinExistence type="predicted"/>
<evidence type="ECO:0000313" key="7">
    <source>
        <dbReference type="Proteomes" id="UP001432011"/>
    </source>
</evidence>
<evidence type="ECO:0000256" key="4">
    <source>
        <dbReference type="SAM" id="MobiDB-lite"/>
    </source>
</evidence>
<dbReference type="Gene3D" id="2.60.120.260">
    <property type="entry name" value="Galactose-binding domain-like"/>
    <property type="match status" value="1"/>
</dbReference>
<dbReference type="EMBL" id="CP108085">
    <property type="protein sequence ID" value="WUP75460.1"/>
    <property type="molecule type" value="Genomic_DNA"/>
</dbReference>
<dbReference type="NCBIfam" id="NF033679">
    <property type="entry name" value="DNRLRE_dom"/>
    <property type="match status" value="1"/>
</dbReference>
<feature type="domain" description="Carbohydrate-binding module family 96" evidence="5">
    <location>
        <begin position="282"/>
        <end position="448"/>
    </location>
</feature>
<reference evidence="6" key="1">
    <citation type="submission" date="2022-10" db="EMBL/GenBank/DDBJ databases">
        <title>The complete genomes of actinobacterial strains from the NBC collection.</title>
        <authorList>
            <person name="Joergensen T.S."/>
            <person name="Alvarez Arevalo M."/>
            <person name="Sterndorff E.B."/>
            <person name="Faurdal D."/>
            <person name="Vuksanovic O."/>
            <person name="Mourched A.-S."/>
            <person name="Charusanti P."/>
            <person name="Shaw S."/>
            <person name="Blin K."/>
            <person name="Weber T."/>
        </authorList>
    </citation>
    <scope>NUCLEOTIDE SEQUENCE</scope>
    <source>
        <strain evidence="6">NBC_00254</strain>
    </source>
</reference>
<keyword evidence="2" id="KW-0964">Secreted</keyword>
<keyword evidence="7" id="KW-1185">Reference proteome</keyword>
<gene>
    <name evidence="6" type="ORF">OG913_00040</name>
</gene>
<comment type="subcellular location">
    <subcellularLocation>
        <location evidence="1">Secreted</location>
    </subcellularLocation>
</comment>
<evidence type="ECO:0000259" key="5">
    <source>
        <dbReference type="Pfam" id="PF24517"/>
    </source>
</evidence>
<protein>
    <submittedName>
        <fullName evidence="6">DNRLRE domain-containing protein</fullName>
    </submittedName>
</protein>
<accession>A0ABZ1SR14</accession>